<organism evidence="3 4">
    <name type="scientific">Tricholomella constricta</name>
    <dbReference type="NCBI Taxonomy" id="117010"/>
    <lineage>
        <taxon>Eukaryota</taxon>
        <taxon>Fungi</taxon>
        <taxon>Dikarya</taxon>
        <taxon>Basidiomycota</taxon>
        <taxon>Agaricomycotina</taxon>
        <taxon>Agaricomycetes</taxon>
        <taxon>Agaricomycetidae</taxon>
        <taxon>Agaricales</taxon>
        <taxon>Tricholomatineae</taxon>
        <taxon>Lyophyllaceae</taxon>
        <taxon>Tricholomella</taxon>
    </lineage>
</organism>
<protein>
    <recommendedName>
        <fullName evidence="2">Fungal-type protein kinase domain-containing protein</fullName>
    </recommendedName>
</protein>
<feature type="region of interest" description="Disordered" evidence="1">
    <location>
        <begin position="767"/>
        <end position="792"/>
    </location>
</feature>
<dbReference type="InterPro" id="IPR011009">
    <property type="entry name" value="Kinase-like_dom_sf"/>
</dbReference>
<evidence type="ECO:0000256" key="1">
    <source>
        <dbReference type="SAM" id="MobiDB-lite"/>
    </source>
</evidence>
<evidence type="ECO:0000313" key="3">
    <source>
        <dbReference type="EMBL" id="KAF5367273.1"/>
    </source>
</evidence>
<feature type="region of interest" description="Disordered" evidence="1">
    <location>
        <begin position="465"/>
        <end position="498"/>
    </location>
</feature>
<feature type="compositionally biased region" description="Basic and acidic residues" evidence="1">
    <location>
        <begin position="772"/>
        <end position="791"/>
    </location>
</feature>
<keyword evidence="4" id="KW-1185">Reference proteome</keyword>
<name>A0A8H5GLK6_9AGAR</name>
<dbReference type="AlphaFoldDB" id="A0A8H5GLK6"/>
<dbReference type="EMBL" id="JAACJP010000068">
    <property type="protein sequence ID" value="KAF5367273.1"/>
    <property type="molecule type" value="Genomic_DNA"/>
</dbReference>
<feature type="domain" description="Fungal-type protein kinase" evidence="2">
    <location>
        <begin position="365"/>
        <end position="723"/>
    </location>
</feature>
<comment type="caution">
    <text evidence="3">The sequence shown here is derived from an EMBL/GenBank/DDBJ whole genome shotgun (WGS) entry which is preliminary data.</text>
</comment>
<feature type="compositionally biased region" description="Polar residues" evidence="1">
    <location>
        <begin position="308"/>
        <end position="317"/>
    </location>
</feature>
<dbReference type="Proteomes" id="UP000565441">
    <property type="component" value="Unassembled WGS sequence"/>
</dbReference>
<dbReference type="SUPFAM" id="SSF56112">
    <property type="entry name" value="Protein kinase-like (PK-like)"/>
    <property type="match status" value="1"/>
</dbReference>
<feature type="region of interest" description="Disordered" evidence="1">
    <location>
        <begin position="302"/>
        <end position="321"/>
    </location>
</feature>
<dbReference type="InterPro" id="IPR008266">
    <property type="entry name" value="Tyr_kinase_AS"/>
</dbReference>
<feature type="compositionally biased region" description="Polar residues" evidence="1">
    <location>
        <begin position="479"/>
        <end position="492"/>
    </location>
</feature>
<reference evidence="3 4" key="1">
    <citation type="journal article" date="2020" name="ISME J.">
        <title>Uncovering the hidden diversity of litter-decomposition mechanisms in mushroom-forming fungi.</title>
        <authorList>
            <person name="Floudas D."/>
            <person name="Bentzer J."/>
            <person name="Ahren D."/>
            <person name="Johansson T."/>
            <person name="Persson P."/>
            <person name="Tunlid A."/>
        </authorList>
    </citation>
    <scope>NUCLEOTIDE SEQUENCE [LARGE SCALE GENOMIC DNA]</scope>
    <source>
        <strain evidence="3 4">CBS 661.87</strain>
    </source>
</reference>
<evidence type="ECO:0000313" key="4">
    <source>
        <dbReference type="Proteomes" id="UP000565441"/>
    </source>
</evidence>
<proteinExistence type="predicted"/>
<evidence type="ECO:0000259" key="2">
    <source>
        <dbReference type="Pfam" id="PF17667"/>
    </source>
</evidence>
<sequence>MLLARWRPVLPYFYPISRAPAFYGRLKTSHHFLITPFTKREIRLRNVNCIEQANEILPDGFVVRNQPPKYVPLDEFDDPCLEPESETVELDESLFNWLNTRWHSADLVGHVLGDIVSIPLAARITLSLLRCGVLTVDLNGEKLNRDQWPRACNHGALCASLASKTDSTPQSTDYVWTWAEELGTGKGCHAENFFNIIGMAAYLAAGMTDQAQLSKRTPTVRLTRLSRRCRLPLPLQPPGGQGFPPDFVALPLSAFVSDRDQTRLNEYQERPSALGLIEAYFPSLFEPYSRLLSAAVVTLTDSDHSGSDAAQSLSTKPNDAEYDPQLLSNLEELSTQLEMNQLPIPPLWVTSALKKHRESRFLDMSRVCYPNVLVPGEGKQTDMGAALIWCARHMDQQRCVQPWLRFCLGLMATKDELGLLRADATGIEECVFRKDTGRGVIEAIRLSLGIMLATDQELGHHPAFSLRDTEAPPVPELDATTSKQRPAPSSLTRDPPPPAKYRFKEVNFVTLENSKRHLPESSVTSENHTRYYTKYLLEDQSSLVGRCARIWCAYREVSGSERESLANVHKIDSDMPIFIGPYALKFYCADIQSEAYRKDILKVAQKAQDEGIIKHVLLPTDVWYLGKNSDVVRNLVVATKPENLGFDIVDREEIVKISAFKRTLAQFETGCEFYGAIIGVLKAIGELQDVGLIHRDVSFGNIVLSDEKYANPDEQCEGVNIDFGDGKAVRAALVRRQSVLMPSSGGLHDLDMAAFIPESVPHTQEKWVSQGGRDKLQVPKESGEEGKKQPDFRTGMTPFMSIPFLLGSQSSVYGDLQSTFFVVYLSMFTYDYPAPNCYPDAPRKISPLWPTAVQQWAAGDNAPTMEELGERKREFFGFGTKWLSVLALNGLEFWTGASEPGLVKFHRAALMELQQALWIKFQPPVGEAAFFPRDGVKPHEVAAALEKVVEIYKDRGLS</sequence>
<dbReference type="InterPro" id="IPR040976">
    <property type="entry name" value="Pkinase_fungal"/>
</dbReference>
<dbReference type="PROSITE" id="PS00109">
    <property type="entry name" value="PROTEIN_KINASE_TYR"/>
    <property type="match status" value="1"/>
</dbReference>
<dbReference type="Pfam" id="PF17667">
    <property type="entry name" value="Pkinase_fungal"/>
    <property type="match status" value="1"/>
</dbReference>
<gene>
    <name evidence="3" type="ORF">D9615_010447</name>
</gene>
<dbReference type="OrthoDB" id="2994997at2759"/>
<dbReference type="GO" id="GO:0004672">
    <property type="term" value="F:protein kinase activity"/>
    <property type="evidence" value="ECO:0007669"/>
    <property type="project" value="InterPro"/>
</dbReference>
<accession>A0A8H5GLK6</accession>